<dbReference type="Gene3D" id="2.40.30.170">
    <property type="match status" value="1"/>
</dbReference>
<dbReference type="Gene3D" id="1.10.287.470">
    <property type="entry name" value="Helix hairpin bin"/>
    <property type="match status" value="1"/>
</dbReference>
<evidence type="ECO:0000313" key="3">
    <source>
        <dbReference type="EMBL" id="KAA6232576.1"/>
    </source>
</evidence>
<feature type="transmembrane region" description="Helical" evidence="1">
    <location>
        <begin position="31"/>
        <end position="50"/>
    </location>
</feature>
<dbReference type="AlphaFoldDB" id="A0A5M8IAU3"/>
<name>A0A5M8IAU3_CHLPH</name>
<dbReference type="InterPro" id="IPR011053">
    <property type="entry name" value="Single_hybrid_motif"/>
</dbReference>
<protein>
    <submittedName>
        <fullName evidence="3">NHLP bacteriocin system secretion protein</fullName>
    </submittedName>
</protein>
<dbReference type="RefSeq" id="WP_151419426.1">
    <property type="nucleotide sequence ID" value="NZ_VMRG01000001.1"/>
</dbReference>
<evidence type="ECO:0000259" key="2">
    <source>
        <dbReference type="Pfam" id="PF25973"/>
    </source>
</evidence>
<dbReference type="GO" id="GO:0015562">
    <property type="term" value="F:efflux transmembrane transporter activity"/>
    <property type="evidence" value="ECO:0007669"/>
    <property type="project" value="TreeGrafter"/>
</dbReference>
<dbReference type="GO" id="GO:1990281">
    <property type="term" value="C:efflux pump complex"/>
    <property type="evidence" value="ECO:0007669"/>
    <property type="project" value="TreeGrafter"/>
</dbReference>
<dbReference type="PANTHER" id="PTHR30469">
    <property type="entry name" value="MULTIDRUG RESISTANCE PROTEIN MDTA"/>
    <property type="match status" value="1"/>
</dbReference>
<dbReference type="InterPro" id="IPR022275">
    <property type="entry name" value="NHPM_bacteriocin_SS_HylD"/>
</dbReference>
<sequence>MAVEFRKEALKKLSSPDDLDRLMPVTDRRGWIALAAVGVFIASAVAWGILGAISTSVDGKGITMATGAIRTITARTGGVVSGFTLKGGEPVQIGQVLAIIEQPELKQLFLEAFSRHEFLASHQEEKSEFIRRQIILQEDKVAKLRRLYEEGLVEKALLNATERDIMDLKNSLYALDESLAEAVRQLEKSREDYKWRSALMAPFSGIVTEVLAGNGDQVAAGQHILQIEPISKGKKESLRLDLYVASGDAKKVRTGMLAYISPSTVKPERYGYIVGRVYSVSEYPVSVEAIATDIKNQQLAADFAKTSPPYKVKVQLLRDRSTPSGYRWTSGKGANTTITSGMLCNGKIIVEEKRPVELVVPLLKKFVSGEGS</sequence>
<accession>A0A5M8IAU3</accession>
<dbReference type="Gene3D" id="2.40.50.100">
    <property type="match status" value="1"/>
</dbReference>
<feature type="domain" description="CzcB-like barrel-sandwich hybrid" evidence="2">
    <location>
        <begin position="70"/>
        <end position="227"/>
    </location>
</feature>
<dbReference type="EMBL" id="VMRG01000001">
    <property type="protein sequence ID" value="KAA6232576.1"/>
    <property type="molecule type" value="Genomic_DNA"/>
</dbReference>
<dbReference type="Pfam" id="PF25973">
    <property type="entry name" value="BSH_CzcB"/>
    <property type="match status" value="1"/>
</dbReference>
<evidence type="ECO:0000256" key="1">
    <source>
        <dbReference type="SAM" id="Phobius"/>
    </source>
</evidence>
<gene>
    <name evidence="3" type="ORF">FP507_05400</name>
</gene>
<dbReference type="NCBIfam" id="TIGR03794">
    <property type="entry name" value="NHLM_micro_HlyD"/>
    <property type="match status" value="1"/>
</dbReference>
<comment type="caution">
    <text evidence="3">The sequence shown here is derived from an EMBL/GenBank/DDBJ whole genome shotgun (WGS) entry which is preliminary data.</text>
</comment>
<reference evidence="3 4" key="1">
    <citation type="submission" date="2019-07" db="EMBL/GenBank/DDBJ databases">
        <title>Draft genome Sequence of Chlorobium phaeovibrioides sp. strain PhvTcv-s14, from the Phylum Chlorobi.</title>
        <authorList>
            <person name="Babenko V."/>
            <person name="Boldyreva D."/>
            <person name="Kanygina A."/>
            <person name="Selezneva O."/>
            <person name="Akopiyan T."/>
            <person name="Lunina O."/>
        </authorList>
    </citation>
    <scope>NUCLEOTIDE SEQUENCE [LARGE SCALE GENOMIC DNA]</scope>
    <source>
        <strain evidence="3 4">GrTcv12</strain>
    </source>
</reference>
<dbReference type="Proteomes" id="UP000327458">
    <property type="component" value="Unassembled WGS sequence"/>
</dbReference>
<keyword evidence="1" id="KW-0812">Transmembrane</keyword>
<dbReference type="SUPFAM" id="SSF51230">
    <property type="entry name" value="Single hybrid motif"/>
    <property type="match status" value="1"/>
</dbReference>
<dbReference type="PANTHER" id="PTHR30469:SF15">
    <property type="entry name" value="HLYD FAMILY OF SECRETION PROTEINS"/>
    <property type="match status" value="1"/>
</dbReference>
<keyword evidence="1" id="KW-0472">Membrane</keyword>
<dbReference type="InterPro" id="IPR058647">
    <property type="entry name" value="BSH_CzcB-like"/>
</dbReference>
<evidence type="ECO:0000313" key="4">
    <source>
        <dbReference type="Proteomes" id="UP000327458"/>
    </source>
</evidence>
<proteinExistence type="predicted"/>
<keyword evidence="1" id="KW-1133">Transmembrane helix</keyword>
<organism evidence="3 4">
    <name type="scientific">Chlorobium phaeovibrioides</name>
    <dbReference type="NCBI Taxonomy" id="1094"/>
    <lineage>
        <taxon>Bacteria</taxon>
        <taxon>Pseudomonadati</taxon>
        <taxon>Chlorobiota</taxon>
        <taxon>Chlorobiia</taxon>
        <taxon>Chlorobiales</taxon>
        <taxon>Chlorobiaceae</taxon>
        <taxon>Chlorobium/Pelodictyon group</taxon>
        <taxon>Chlorobium</taxon>
    </lineage>
</organism>